<name>A0A0A1TWV8_ENTIV</name>
<evidence type="ECO:0000313" key="2">
    <source>
        <dbReference type="Proteomes" id="UP000014680"/>
    </source>
</evidence>
<organism evidence="1 2">
    <name type="scientific">Entamoeba invadens IP1</name>
    <dbReference type="NCBI Taxonomy" id="370355"/>
    <lineage>
        <taxon>Eukaryota</taxon>
        <taxon>Amoebozoa</taxon>
        <taxon>Evosea</taxon>
        <taxon>Archamoebae</taxon>
        <taxon>Mastigamoebida</taxon>
        <taxon>Entamoebidae</taxon>
        <taxon>Entamoeba</taxon>
    </lineage>
</organism>
<dbReference type="KEGG" id="eiv:EIN_265810"/>
<protein>
    <submittedName>
        <fullName evidence="1">Uncharacterized protein</fullName>
    </submittedName>
</protein>
<reference evidence="1 2" key="1">
    <citation type="submission" date="2012-10" db="EMBL/GenBank/DDBJ databases">
        <authorList>
            <person name="Zafar N."/>
            <person name="Inman J."/>
            <person name="Hall N."/>
            <person name="Lorenzi H."/>
            <person name="Caler E."/>
        </authorList>
    </citation>
    <scope>NUCLEOTIDE SEQUENCE [LARGE SCALE GENOMIC DNA]</scope>
    <source>
        <strain evidence="1 2">IP1</strain>
    </source>
</reference>
<dbReference type="GeneID" id="14884675"/>
<sequence length="129" mass="15281">MKTTHLEIIYQANVVLYIEKETTLRNYRFINKRALEEIRCLKVNSHSIYLKYNLLFNFFPLLNTLTGNLNTMVHTLTHKQMNQITWFNCSTAEILPEIKFDSFSYVQKQSPMVRKVVVTVDDNVTFKNI</sequence>
<dbReference type="EMBL" id="KB207046">
    <property type="protein sequence ID" value="ELP85712.1"/>
    <property type="molecule type" value="Genomic_DNA"/>
</dbReference>
<gene>
    <name evidence="1" type="ORF">EIN_265810</name>
</gene>
<accession>A0A0A1TWV8</accession>
<proteinExistence type="predicted"/>
<dbReference type="VEuPathDB" id="AmoebaDB:EIN_265810"/>
<keyword evidence="2" id="KW-1185">Reference proteome</keyword>
<evidence type="ECO:0000313" key="1">
    <source>
        <dbReference type="EMBL" id="ELP85712.1"/>
    </source>
</evidence>
<dbReference type="Proteomes" id="UP000014680">
    <property type="component" value="Unassembled WGS sequence"/>
</dbReference>
<dbReference type="AlphaFoldDB" id="A0A0A1TWV8"/>
<dbReference type="RefSeq" id="XP_004185058.1">
    <property type="nucleotide sequence ID" value="XM_004185010.1"/>
</dbReference>